<feature type="domain" description="DEK-C" evidence="21">
    <location>
        <begin position="1869"/>
        <end position="1925"/>
    </location>
</feature>
<feature type="domain" description="Myosin motor" evidence="20">
    <location>
        <begin position="9"/>
        <end position="652"/>
    </location>
</feature>
<evidence type="ECO:0000256" key="14">
    <source>
        <dbReference type="ARBA" id="ARBA00023203"/>
    </source>
</evidence>
<evidence type="ECO:0000256" key="15">
    <source>
        <dbReference type="ARBA" id="ARBA00048014"/>
    </source>
</evidence>
<evidence type="ECO:0000256" key="6">
    <source>
        <dbReference type="ARBA" id="ARBA00022692"/>
    </source>
</evidence>
<evidence type="ECO:0000256" key="13">
    <source>
        <dbReference type="ARBA" id="ARBA00023180"/>
    </source>
</evidence>
<keyword evidence="5" id="KW-0808">Transferase</keyword>
<feature type="region of interest" description="Disordered" evidence="17">
    <location>
        <begin position="1693"/>
        <end position="1786"/>
    </location>
</feature>
<dbReference type="SUPFAM" id="SSF109715">
    <property type="entry name" value="DEK C-terminal domain"/>
    <property type="match status" value="1"/>
</dbReference>
<dbReference type="GO" id="GO:0005524">
    <property type="term" value="F:ATP binding"/>
    <property type="evidence" value="ECO:0007669"/>
    <property type="project" value="UniProtKB-UniRule"/>
</dbReference>
<dbReference type="Pfam" id="PF03142">
    <property type="entry name" value="Chitin_synth_2"/>
    <property type="match status" value="1"/>
</dbReference>
<dbReference type="EMBL" id="JAWWNJ010000024">
    <property type="protein sequence ID" value="KAK7031690.1"/>
    <property type="molecule type" value="Genomic_DNA"/>
</dbReference>
<keyword evidence="10 16" id="KW-0518">Myosin</keyword>
<dbReference type="EC" id="2.4.1.16" evidence="2"/>
<name>A0AAW0C0V8_9AGAR</name>
<evidence type="ECO:0000313" key="22">
    <source>
        <dbReference type="EMBL" id="KAK7031690.1"/>
    </source>
</evidence>
<keyword evidence="6 18" id="KW-0812">Transmembrane</keyword>
<keyword evidence="8 16" id="KW-0067">ATP-binding</keyword>
<dbReference type="Gene3D" id="1.10.10.820">
    <property type="match status" value="1"/>
</dbReference>
<evidence type="ECO:0000259" key="20">
    <source>
        <dbReference type="PROSITE" id="PS51456"/>
    </source>
</evidence>
<dbReference type="Gene3D" id="1.20.58.530">
    <property type="match status" value="1"/>
</dbReference>
<feature type="non-terminal residue" evidence="22">
    <location>
        <position position="1"/>
    </location>
</feature>
<dbReference type="PANTHER" id="PTHR22914">
    <property type="entry name" value="CHITIN SYNTHASE"/>
    <property type="match status" value="1"/>
</dbReference>
<feature type="transmembrane region" description="Helical" evidence="18">
    <location>
        <begin position="1561"/>
        <end position="1585"/>
    </location>
</feature>
<protein>
    <recommendedName>
        <fullName evidence="2">chitin synthase</fullName>
        <ecNumber evidence="2">2.4.1.16</ecNumber>
    </recommendedName>
</protein>
<dbReference type="InterPro" id="IPR036961">
    <property type="entry name" value="Kinesin_motor_dom_sf"/>
</dbReference>
<keyword evidence="13" id="KW-0325">Glycoprotein</keyword>
<dbReference type="Gene3D" id="3.10.120.10">
    <property type="entry name" value="Cytochrome b5-like heme/steroid binding domain"/>
    <property type="match status" value="1"/>
</dbReference>
<organism evidence="22 23">
    <name type="scientific">Favolaschia claudopus</name>
    <dbReference type="NCBI Taxonomy" id="2862362"/>
    <lineage>
        <taxon>Eukaryota</taxon>
        <taxon>Fungi</taxon>
        <taxon>Dikarya</taxon>
        <taxon>Basidiomycota</taxon>
        <taxon>Agaricomycotina</taxon>
        <taxon>Agaricomycetes</taxon>
        <taxon>Agaricomycetidae</taxon>
        <taxon>Agaricales</taxon>
        <taxon>Marasmiineae</taxon>
        <taxon>Mycenaceae</taxon>
        <taxon>Favolaschia</taxon>
    </lineage>
</organism>
<feature type="transmembrane region" description="Helical" evidence="18">
    <location>
        <begin position="1172"/>
        <end position="1193"/>
    </location>
</feature>
<dbReference type="Gene3D" id="3.40.850.10">
    <property type="entry name" value="Kinesin motor domain"/>
    <property type="match status" value="1"/>
</dbReference>
<dbReference type="InterPro" id="IPR001609">
    <property type="entry name" value="Myosin_head_motor_dom-like"/>
</dbReference>
<proteinExistence type="inferred from homology"/>
<dbReference type="SUPFAM" id="SSF53448">
    <property type="entry name" value="Nucleotide-diphospho-sugar transferases"/>
    <property type="match status" value="1"/>
</dbReference>
<feature type="transmembrane region" description="Helical" evidence="18">
    <location>
        <begin position="1597"/>
        <end position="1615"/>
    </location>
</feature>
<dbReference type="PANTHER" id="PTHR22914:SF13">
    <property type="entry name" value="CHITIN SYNTHASE"/>
    <property type="match status" value="1"/>
</dbReference>
<dbReference type="Gene3D" id="1.20.120.720">
    <property type="entry name" value="Myosin VI head, motor domain, U50 subdomain"/>
    <property type="match status" value="1"/>
</dbReference>
<dbReference type="Pfam" id="PF00063">
    <property type="entry name" value="Myosin_head"/>
    <property type="match status" value="1"/>
</dbReference>
<accession>A0AAW0C0V8</accession>
<feature type="region of interest" description="Disordered" evidence="17">
    <location>
        <begin position="743"/>
        <end position="832"/>
    </location>
</feature>
<feature type="transmembrane region" description="Helical" evidence="18">
    <location>
        <begin position="1622"/>
        <end position="1645"/>
    </location>
</feature>
<dbReference type="GO" id="GO:0003779">
    <property type="term" value="F:actin binding"/>
    <property type="evidence" value="ECO:0007669"/>
    <property type="project" value="UniProtKB-KW"/>
</dbReference>
<evidence type="ECO:0000256" key="17">
    <source>
        <dbReference type="SAM" id="MobiDB-lite"/>
    </source>
</evidence>
<evidence type="ECO:0000256" key="9">
    <source>
        <dbReference type="ARBA" id="ARBA00022989"/>
    </source>
</evidence>
<dbReference type="SMART" id="SM01117">
    <property type="entry name" value="Cyt-b5"/>
    <property type="match status" value="2"/>
</dbReference>
<evidence type="ECO:0000256" key="8">
    <source>
        <dbReference type="ARBA" id="ARBA00022840"/>
    </source>
</evidence>
<feature type="compositionally biased region" description="Acidic residues" evidence="17">
    <location>
        <begin position="749"/>
        <end position="761"/>
    </location>
</feature>
<keyword evidence="11 18" id="KW-0472">Membrane</keyword>
<dbReference type="InterPro" id="IPR036400">
    <property type="entry name" value="Cyt_B5-like_heme/steroid_sf"/>
</dbReference>
<dbReference type="SMART" id="SM00242">
    <property type="entry name" value="MYSc"/>
    <property type="match status" value="1"/>
</dbReference>
<evidence type="ECO:0000259" key="21">
    <source>
        <dbReference type="PROSITE" id="PS51998"/>
    </source>
</evidence>
<dbReference type="PROSITE" id="PS51998">
    <property type="entry name" value="DEK_C"/>
    <property type="match status" value="1"/>
</dbReference>
<keyword evidence="4" id="KW-0328">Glycosyltransferase</keyword>
<dbReference type="GO" id="GO:0031505">
    <property type="term" value="P:fungal-type cell wall organization"/>
    <property type="evidence" value="ECO:0007669"/>
    <property type="project" value="TreeGrafter"/>
</dbReference>
<evidence type="ECO:0000256" key="10">
    <source>
        <dbReference type="ARBA" id="ARBA00023123"/>
    </source>
</evidence>
<keyword evidence="9 18" id="KW-1133">Transmembrane helix</keyword>
<dbReference type="CDD" id="cd14879">
    <property type="entry name" value="MYSc_Myo17"/>
    <property type="match status" value="1"/>
</dbReference>
<feature type="region of interest" description="Actin-binding" evidence="16">
    <location>
        <begin position="611"/>
        <end position="633"/>
    </location>
</feature>
<dbReference type="GO" id="GO:0004100">
    <property type="term" value="F:chitin synthase activity"/>
    <property type="evidence" value="ECO:0007669"/>
    <property type="project" value="UniProtKB-EC"/>
</dbReference>
<feature type="compositionally biased region" description="Polar residues" evidence="17">
    <location>
        <begin position="1721"/>
        <end position="1760"/>
    </location>
</feature>
<feature type="domain" description="Cytochrome b5 heme-binding" evidence="19">
    <location>
        <begin position="932"/>
        <end position="994"/>
    </location>
</feature>
<evidence type="ECO:0000256" key="7">
    <source>
        <dbReference type="ARBA" id="ARBA00022741"/>
    </source>
</evidence>
<dbReference type="GO" id="GO:0005886">
    <property type="term" value="C:plasma membrane"/>
    <property type="evidence" value="ECO:0007669"/>
    <property type="project" value="UniProtKB-SubCell"/>
</dbReference>
<dbReference type="SUPFAM" id="SSF55856">
    <property type="entry name" value="Cytochrome b5-like heme/steroid binding domain"/>
    <property type="match status" value="1"/>
</dbReference>
<dbReference type="Gene3D" id="3.90.550.10">
    <property type="entry name" value="Spore Coat Polysaccharide Biosynthesis Protein SpsA, Chain A"/>
    <property type="match status" value="1"/>
</dbReference>
<evidence type="ECO:0000256" key="1">
    <source>
        <dbReference type="ARBA" id="ARBA00004651"/>
    </source>
</evidence>
<evidence type="ECO:0000256" key="3">
    <source>
        <dbReference type="ARBA" id="ARBA00022475"/>
    </source>
</evidence>
<dbReference type="Gene3D" id="1.10.10.60">
    <property type="entry name" value="Homeodomain-like"/>
    <property type="match status" value="1"/>
</dbReference>
<dbReference type="InterPro" id="IPR027417">
    <property type="entry name" value="P-loop_NTPase"/>
</dbReference>
<dbReference type="InterPro" id="IPR036037">
    <property type="entry name" value="MYSc_Myo17"/>
</dbReference>
<comment type="similarity">
    <text evidence="16">Belongs to the TRAFAC class myosin-kinesin ATPase superfamily. Myosin family.</text>
</comment>
<dbReference type="SUPFAM" id="SSF52540">
    <property type="entry name" value="P-loop containing nucleoside triphosphate hydrolases"/>
    <property type="match status" value="1"/>
</dbReference>
<dbReference type="PRINTS" id="PR00193">
    <property type="entry name" value="MYOSINHEAVY"/>
</dbReference>
<evidence type="ECO:0000256" key="11">
    <source>
        <dbReference type="ARBA" id="ARBA00023136"/>
    </source>
</evidence>
<evidence type="ECO:0000313" key="23">
    <source>
        <dbReference type="Proteomes" id="UP001362999"/>
    </source>
</evidence>
<dbReference type="GO" id="GO:0030428">
    <property type="term" value="C:cell septum"/>
    <property type="evidence" value="ECO:0007669"/>
    <property type="project" value="TreeGrafter"/>
</dbReference>
<reference evidence="22 23" key="1">
    <citation type="journal article" date="2024" name="J Genomics">
        <title>Draft genome sequencing and assembly of Favolaschia claudopus CIRM-BRFM 2984 isolated from oak limbs.</title>
        <authorList>
            <person name="Navarro D."/>
            <person name="Drula E."/>
            <person name="Chaduli D."/>
            <person name="Cazenave R."/>
            <person name="Ahrendt S."/>
            <person name="Wang J."/>
            <person name="Lipzen A."/>
            <person name="Daum C."/>
            <person name="Barry K."/>
            <person name="Grigoriev I.V."/>
            <person name="Favel A."/>
            <person name="Rosso M.N."/>
            <person name="Martin F."/>
        </authorList>
    </citation>
    <scope>NUCLEOTIDE SEQUENCE [LARGE SCALE GENOMIC DNA]</scope>
    <source>
        <strain evidence="22 23">CIRM-BRFM 2984</strain>
    </source>
</reference>
<dbReference type="PROSITE" id="PS51456">
    <property type="entry name" value="MYOSIN_MOTOR"/>
    <property type="match status" value="1"/>
</dbReference>
<comment type="catalytic activity">
    <reaction evidence="15">
        <text>[(1-&gt;4)-N-acetyl-beta-D-glucosaminyl](n) + UDP-N-acetyl-alpha-D-glucosamine = [(1-&gt;4)-N-acetyl-beta-D-glucosaminyl](n+1) + UDP + H(+)</text>
        <dbReference type="Rhea" id="RHEA:16637"/>
        <dbReference type="Rhea" id="RHEA-COMP:9593"/>
        <dbReference type="Rhea" id="RHEA-COMP:9595"/>
        <dbReference type="ChEBI" id="CHEBI:15378"/>
        <dbReference type="ChEBI" id="CHEBI:17029"/>
        <dbReference type="ChEBI" id="CHEBI:57705"/>
        <dbReference type="ChEBI" id="CHEBI:58223"/>
        <dbReference type="EC" id="2.4.1.16"/>
    </reaction>
</comment>
<feature type="transmembrane region" description="Helical" evidence="18">
    <location>
        <begin position="903"/>
        <end position="921"/>
    </location>
</feature>
<keyword evidence="14 16" id="KW-0009">Actin-binding</keyword>
<evidence type="ECO:0000256" key="18">
    <source>
        <dbReference type="SAM" id="Phobius"/>
    </source>
</evidence>
<dbReference type="PROSITE" id="PS50255">
    <property type="entry name" value="CYTOCHROME_B5_2"/>
    <property type="match status" value="1"/>
</dbReference>
<evidence type="ECO:0000256" key="2">
    <source>
        <dbReference type="ARBA" id="ARBA00012543"/>
    </source>
</evidence>
<dbReference type="InterPro" id="IPR004835">
    <property type="entry name" value="Chitin_synth"/>
</dbReference>
<dbReference type="Pfam" id="PF08766">
    <property type="entry name" value="DEK_C"/>
    <property type="match status" value="1"/>
</dbReference>
<dbReference type="Proteomes" id="UP001362999">
    <property type="component" value="Unassembled WGS sequence"/>
</dbReference>
<evidence type="ECO:0000259" key="19">
    <source>
        <dbReference type="PROSITE" id="PS50255"/>
    </source>
</evidence>
<dbReference type="InterPro" id="IPR014876">
    <property type="entry name" value="DEK_C"/>
</dbReference>
<dbReference type="InterPro" id="IPR001199">
    <property type="entry name" value="Cyt_B5-like_heme/steroid-bd"/>
</dbReference>
<sequence length="1927" mass="212468">MSTPAALASGDLLDLRLSTPNDDAVLAVLHSRFRADLPYTRVGSTHLLVVNPLKTLASVNDASAKEYEERCYKDTSLPAIDSPKPLQPHVYELACRIYLLMRRRSESQLVVARGITASGKSSSMRLLTSQLLRLSTHSRREAKVADQVRALNTLIDSFGNAKTHANPDASRNSKLFELHFTDRGRIAGAKCLLFGLDKSRLVKLAHEERTYHAFYQLLAGATTAERDALQLEDVSEYALLASSGTYRLPSGPFSDDTAGMGDLRAALRTLSFKHTPAVLSLLAAILASTNITFIPADNNTEAARVAPTAVQALTLTARLLGVSPEDLENVLTNRTAYVRKELYTTANRRLEPPANVPIHVVALLDTPGFSAPPLTALGPAGFDTFASNFADELLQGWVNAALFRDAQDVVSNEACVELLRGIPLADPAFLPAKKSDASVDTKGILPVLGRTSYALKTGKGNDRTSADRDDELLAELVGRFATHPSFEATPLPTASGGVGTGNLSAKPRAFGINHYAGQCVYDVRGFVSADADLLDAAIVSMLRGSSVPFIGKLFSGPGIAAEGHARDRGTVVLAQVSGRPLRSPTMGGEEELRRMDSGKTYGAMAQLDGTLSALLHGANPARIWTINHIRPNDSASPNSFDKKRVRMQLRSLLVPQMVARQSQGGAQGEWVAEMEGEEFCARYTPTMRGSVEERVEQCARSNGWREGAGGDYKILGGGDLLKVMLSYDAWKGVEDVLRAAEKNQARGEADDDFDEPEEREETEYTRAGAGGYEESREDLQQYGTGGLPTPGLNPFAGGVPAAPGSQNGSVWDRSPGGTGEGPYEPESPLPSQNISQASIEPKFVQKDQQQLLNNAVEEVPSSRARRIWLWIVWGTTWYIPSFMLRWVGRMKRPDVQLAWREKLTIFLLILLLNATIVFYIVEFGKLLCPDLDKAWGLNEVAQHTDSNNYWVTIQGKVYDVSNYIGGDHSDIHGLVSNSQDVLETLAGQDLTGYFPVPLTLGCPTLVSNPSLKLTLSNFTNAEPTADHSSGGFSRDQNSKLHNNDWYTQNFLPRIKGFYKGPLVITSKTLKAEAADQDSPKIWAIYNHKIYDLTDYQNTIGINVNNPDYVFLNQDIVDVFKQRSGQDITDPLNKVLDALAPDQRGLNMQCLNNVFYIGDRDFRKDARCTVQNYFLIVASGILMASIGIKFLAALQFSTKNNPELQDKFVLCQVPCYTEGEDSLRRTIDSLAALNYDDKRKLIFIICDGNIIGSGNDRTTPRIVLDILGIDPKLDPEPLLFKSVGEGSKALNYGKIYSGLYEFEGHVVPYMVVVKVGKPTERSKPGNRGKRDSQILLMHYLNRVHFDAPMSPLELEIYHQMRNVIGIDPAFYEYIFTIDADTTVTPDSLNRLVASAADDQSIIGICGETKLQNEEGSWWTMIQVYEYYLSHHLSKAFESLFGSVTCLPGCFSLYRIRTADKGRPVLISSRVIDEYAEPNVDTLHKKNLFSLGEDRFLTTLLMKHFPTFKTKFCNSAIAHTVAPESWKVLFSQRRRWINSTVHNLCELVLLPELFGFCCFSMRFFVFVDLLGTVMLPSTVVYLAYLIVTVATKAAPFPTIALIMIAITYGLQALIFILKREFMLVGWLVVYILSYPVYSFFLPVYSFWCMDEFGWGNTRLVIGEGKDKKVIINEDEKFDDSMIPLKKFSEYEAEAWETGSRHSDETGYSGKPRSRSRAPPSHGESPSYQQASQSGDYYRDTNTLNHGSQRRLGSQPSMSNMSHSGPMEQSPFGLPQLPFMPFGGGPPSIAGSDHGQMPMMTPMGYQNTGSMYGMMPPMMSGMNMYGGSFNGSQGGFAPPVMPAAAAAIPRPMSSLSMATTANLFSGPSQNPNPTDDELFAALRHYLSTQDLMTVTKKTAREAIMARFPNADLTSRKDFLNHSIDTILSES</sequence>
<keyword evidence="23" id="KW-1185">Reference proteome</keyword>
<evidence type="ECO:0000256" key="16">
    <source>
        <dbReference type="PROSITE-ProRule" id="PRU00782"/>
    </source>
</evidence>
<feature type="binding site" evidence="16">
    <location>
        <begin position="114"/>
        <end position="121"/>
    </location>
    <ligand>
        <name>ATP</name>
        <dbReference type="ChEBI" id="CHEBI:30616"/>
    </ligand>
</feature>
<evidence type="ECO:0000256" key="4">
    <source>
        <dbReference type="ARBA" id="ARBA00022676"/>
    </source>
</evidence>
<evidence type="ECO:0000256" key="12">
    <source>
        <dbReference type="ARBA" id="ARBA00023175"/>
    </source>
</evidence>
<keyword evidence="12 16" id="KW-0505">Motor protein</keyword>
<keyword evidence="7 16" id="KW-0547">Nucleotide-binding</keyword>
<comment type="caution">
    <text evidence="22">The sequence shown here is derived from an EMBL/GenBank/DDBJ whole genome shotgun (WGS) entry which is preliminary data.</text>
</comment>
<dbReference type="GO" id="GO:0003774">
    <property type="term" value="F:cytoskeletal motor activity"/>
    <property type="evidence" value="ECO:0007669"/>
    <property type="project" value="UniProtKB-UniRule"/>
</dbReference>
<feature type="transmembrane region" description="Helical" evidence="18">
    <location>
        <begin position="867"/>
        <end position="887"/>
    </location>
</feature>
<keyword evidence="3" id="KW-1003">Cell membrane</keyword>
<dbReference type="GO" id="GO:0016459">
    <property type="term" value="C:myosin complex"/>
    <property type="evidence" value="ECO:0007669"/>
    <property type="project" value="UniProtKB-KW"/>
</dbReference>
<gene>
    <name evidence="22" type="ORF">R3P38DRAFT_2925166</name>
</gene>
<dbReference type="GO" id="GO:0006031">
    <property type="term" value="P:chitin biosynthetic process"/>
    <property type="evidence" value="ECO:0007669"/>
    <property type="project" value="TreeGrafter"/>
</dbReference>
<evidence type="ECO:0000256" key="5">
    <source>
        <dbReference type="ARBA" id="ARBA00022679"/>
    </source>
</evidence>
<dbReference type="Pfam" id="PF00173">
    <property type="entry name" value="Cyt-b5"/>
    <property type="match status" value="1"/>
</dbReference>
<dbReference type="InterPro" id="IPR029044">
    <property type="entry name" value="Nucleotide-diphossugar_trans"/>
</dbReference>
<comment type="subcellular location">
    <subcellularLocation>
        <location evidence="1">Cell membrane</location>
        <topology evidence="1">Multi-pass membrane protein</topology>
    </subcellularLocation>
</comment>